<dbReference type="Proteomes" id="UP000828941">
    <property type="component" value="Chromosome 10"/>
</dbReference>
<evidence type="ECO:0000313" key="1">
    <source>
        <dbReference type="EMBL" id="KAI4316644.1"/>
    </source>
</evidence>
<keyword evidence="2" id="KW-1185">Reference proteome</keyword>
<sequence>MERKQGFFSALKEEVVRGLSPGRSRAKSPARSASPVSSLLRRRKKHHAPPPELFVARSGTLRPVEALSPLKEGPDGTDAEDSRGEGRWGHWMKGPLARAPSVSSSSTCKRSDLRLLLGVLGAPLAPVHVCTTDPFPHLSIKDIPIETSSAQYILQQYTAASGGQKLQNSINNAYAMGKVKMIASEFETAKGVIKNRNSSKSAESGGFVLWQMNPDMWYVELALGGSKVHAGCNGNLVWRHTPWLGAHAAKGPVRPLRRALQGLDPRTTASMFINARCIGEKKINGEDCFILKLCADPTTLKARSEGPAEIIRHVLFGYFSQKTGLLVHLEDSHLTRIQNSGGDAVYWETTINSFLDDYRPVEGIMIAHSGRSVATLFRFGETAMSHTKTRMEEAWTIEEVAFNVPGLSVDCFIPPAELRFASMSEASELPQGQRVKTAAAYHPKVAHLPKSHDSNVSNINWTVDV</sequence>
<name>A0ACB9LYY5_BAUVA</name>
<gene>
    <name evidence="1" type="ORF">L6164_024604</name>
</gene>
<accession>A0ACB9LYY5</accession>
<evidence type="ECO:0000313" key="2">
    <source>
        <dbReference type="Proteomes" id="UP000828941"/>
    </source>
</evidence>
<proteinExistence type="predicted"/>
<dbReference type="EMBL" id="CM039435">
    <property type="protein sequence ID" value="KAI4316644.1"/>
    <property type="molecule type" value="Genomic_DNA"/>
</dbReference>
<organism evidence="1 2">
    <name type="scientific">Bauhinia variegata</name>
    <name type="common">Purple orchid tree</name>
    <name type="synonym">Phanera variegata</name>
    <dbReference type="NCBI Taxonomy" id="167791"/>
    <lineage>
        <taxon>Eukaryota</taxon>
        <taxon>Viridiplantae</taxon>
        <taxon>Streptophyta</taxon>
        <taxon>Embryophyta</taxon>
        <taxon>Tracheophyta</taxon>
        <taxon>Spermatophyta</taxon>
        <taxon>Magnoliopsida</taxon>
        <taxon>eudicotyledons</taxon>
        <taxon>Gunneridae</taxon>
        <taxon>Pentapetalae</taxon>
        <taxon>rosids</taxon>
        <taxon>fabids</taxon>
        <taxon>Fabales</taxon>
        <taxon>Fabaceae</taxon>
        <taxon>Cercidoideae</taxon>
        <taxon>Cercideae</taxon>
        <taxon>Bauhiniinae</taxon>
        <taxon>Bauhinia</taxon>
    </lineage>
</organism>
<protein>
    <submittedName>
        <fullName evidence="1">Uncharacterized protein</fullName>
    </submittedName>
</protein>
<reference evidence="1 2" key="1">
    <citation type="journal article" date="2022" name="DNA Res.">
        <title>Chromosomal-level genome assembly of the orchid tree Bauhinia variegata (Leguminosae; Cercidoideae) supports the allotetraploid origin hypothesis of Bauhinia.</title>
        <authorList>
            <person name="Zhong Y."/>
            <person name="Chen Y."/>
            <person name="Zheng D."/>
            <person name="Pang J."/>
            <person name="Liu Y."/>
            <person name="Luo S."/>
            <person name="Meng S."/>
            <person name="Qian L."/>
            <person name="Wei D."/>
            <person name="Dai S."/>
            <person name="Zhou R."/>
        </authorList>
    </citation>
    <scope>NUCLEOTIDE SEQUENCE [LARGE SCALE GENOMIC DNA]</scope>
    <source>
        <strain evidence="1">BV-YZ2020</strain>
    </source>
</reference>
<comment type="caution">
    <text evidence="1">The sequence shown here is derived from an EMBL/GenBank/DDBJ whole genome shotgun (WGS) entry which is preliminary data.</text>
</comment>